<comment type="caution">
    <text evidence="2">The sequence shown here is derived from an EMBL/GenBank/DDBJ whole genome shotgun (WGS) entry which is preliminary data.</text>
</comment>
<evidence type="ECO:0000256" key="1">
    <source>
        <dbReference type="SAM" id="Coils"/>
    </source>
</evidence>
<dbReference type="RefSeq" id="WP_184340491.1">
    <property type="nucleotide sequence ID" value="NZ_JACHIG010000006.1"/>
</dbReference>
<keyword evidence="3" id="KW-1185">Reference proteome</keyword>
<sequence length="1010" mass="112226">MKPLPQAIQAIRAALKEEMPPSALTDAAFVYAQNCTDAERRLDRVSAMLQKGSDYQALQVAEEEPPLLDLVAALSFGEEKNWQIYCETHGLKAAPRLDANSVCELEALYAKGISANHPLYKDFRAAVLSRDDEKSIRIIRTILKLNPQDDNAQKELQRLENKALQEKMDELREALKTDDEECIATLTESIKAMAPPSKLERLDVFQQGEDVRAALRRRQAEAHVPDTLAVIQKMKAEGQWRQVGQMLADLDSLFKEHGLVPADDGQQSVIAELTQYHAKSKAADEKQHNFERTLKGFLSFVQEVETRLLTGSGVTYEEIAEKDETFVKRWKELEGYHLPVEAESLNRLRAAGHELRARLEGMQRGMRLRSMALAAGTLAVLCCVSAVGLHAWKAWTLTQELASYQSKENTGAAEDLIKTLRKDEDLLLRWPYLQAKIEEVNSWASKSRGIDKQAEDALLALEKSFSGDSTSLPPVKLLRQLDDAEALVKQLGGDLAASPRNRLAALKTKADLHLAATLKQLTASTTTTLTELEQRSASELTHEKLTTSISTSIKGIEQQLKPLEALLKPEVPALTLPADLSSRIRALRQQTDTFQKDLSSFADLRAETARATTLEDYRKAIAKWQAVKFAEAAASLKMLDTMPGEKAFQAALFTGGDLEVLQAILDDKSGRQMVPDTLLGSELKTILGLLHDEFLNNIFENTITHYSSKKPNSTYWSVGKPEQSIVGSSTRWSAKFYEPDITQTSVLFIQRSLTRVGILGEYQGDAVLNSRLSQASEMMNQLALNRVTDEKGERMYKTIQEVCDRLVQDTHDAPLAKACVLLKLESMMLLRPRDWGLHYSPSLQQDLQKLHQILANSPLRSEDWLVESSRKKWTVPLSEFFAACKKRTYQTEANAHRTYLRAAITAGLKFAGYVESDLTLSLNQQGRGAAELWVLGKEGGKPLMVANPSPAGSSTFSHISAPGALPLSPVFYVPADRQALLRQYKEALSASGTGSDLKPFSGESLFLTQP</sequence>
<name>A0A7W8DL75_9BACT</name>
<reference evidence="2 3" key="1">
    <citation type="submission" date="2020-08" db="EMBL/GenBank/DDBJ databases">
        <title>Genomic Encyclopedia of Type Strains, Phase IV (KMG-IV): sequencing the most valuable type-strain genomes for metagenomic binning, comparative biology and taxonomic classification.</title>
        <authorList>
            <person name="Goeker M."/>
        </authorList>
    </citation>
    <scope>NUCLEOTIDE SEQUENCE [LARGE SCALE GENOMIC DNA]</scope>
    <source>
        <strain evidence="2 3">DSM 12252</strain>
    </source>
</reference>
<accession>A0A7W8DL75</accession>
<feature type="coiled-coil region" evidence="1">
    <location>
        <begin position="149"/>
        <end position="181"/>
    </location>
</feature>
<evidence type="ECO:0000313" key="3">
    <source>
        <dbReference type="Proteomes" id="UP000590740"/>
    </source>
</evidence>
<gene>
    <name evidence="2" type="ORF">HNQ65_003149</name>
</gene>
<protein>
    <submittedName>
        <fullName evidence="2">DNA-binding transcriptional MerR regulator</fullName>
    </submittedName>
</protein>
<evidence type="ECO:0000313" key="2">
    <source>
        <dbReference type="EMBL" id="MBB5033561.1"/>
    </source>
</evidence>
<dbReference type="EMBL" id="JACHIG010000006">
    <property type="protein sequence ID" value="MBB5033561.1"/>
    <property type="molecule type" value="Genomic_DNA"/>
</dbReference>
<organism evidence="2 3">
    <name type="scientific">Prosthecobacter vanneervenii</name>
    <dbReference type="NCBI Taxonomy" id="48466"/>
    <lineage>
        <taxon>Bacteria</taxon>
        <taxon>Pseudomonadati</taxon>
        <taxon>Verrucomicrobiota</taxon>
        <taxon>Verrucomicrobiia</taxon>
        <taxon>Verrucomicrobiales</taxon>
        <taxon>Verrucomicrobiaceae</taxon>
        <taxon>Prosthecobacter</taxon>
    </lineage>
</organism>
<keyword evidence="2" id="KW-0238">DNA-binding</keyword>
<dbReference type="AlphaFoldDB" id="A0A7W8DL75"/>
<dbReference type="Proteomes" id="UP000590740">
    <property type="component" value="Unassembled WGS sequence"/>
</dbReference>
<proteinExistence type="predicted"/>
<keyword evidence="1" id="KW-0175">Coiled coil</keyword>
<dbReference type="GO" id="GO:0003677">
    <property type="term" value="F:DNA binding"/>
    <property type="evidence" value="ECO:0007669"/>
    <property type="project" value="UniProtKB-KW"/>
</dbReference>